<keyword evidence="3" id="KW-1185">Reference proteome</keyword>
<dbReference type="InterPro" id="IPR012341">
    <property type="entry name" value="6hp_glycosidase-like_sf"/>
</dbReference>
<dbReference type="InterPro" id="IPR052043">
    <property type="entry name" value="PolySaccharide_Degr_Enz"/>
</dbReference>
<gene>
    <name evidence="2" type="ORF">GCM10010993_08490</name>
</gene>
<dbReference type="SUPFAM" id="SSF48208">
    <property type="entry name" value="Six-hairpin glycosidases"/>
    <property type="match status" value="1"/>
</dbReference>
<protein>
    <recommendedName>
        <fullName evidence="4">Glycosyl hydrolase family 88</fullName>
    </recommendedName>
</protein>
<accession>A0ABQ1M0V3</accession>
<dbReference type="InterPro" id="IPR008928">
    <property type="entry name" value="6-hairpin_glycosidase_sf"/>
</dbReference>
<name>A0ABQ1M0V3_9BACT</name>
<sequence>MIQISCKGKEVETNEVPKKEEVKYSTWMSDSEIKRNPEGWTLDFNAKPKWECTHGLIMMSMDRVWKDTGDDKYYDYIRTFVDFMIDENGVIKTYKQSDYNIDRVNGGKFLIDLYQATGEEKFKLALEQLRDQMREHPRNSENGFWHKKVYPHQINSSVHPRPSVAKKPPRLRKPAFRKARHFPDFYLRTGKRNLKPTIFNLKSTIFNLQSKIYPVSIRVHPWQKNLRASASPRAFLQGGTEI</sequence>
<dbReference type="Pfam" id="PF07470">
    <property type="entry name" value="Glyco_hydro_88"/>
    <property type="match status" value="1"/>
</dbReference>
<dbReference type="RefSeq" id="WP_229744222.1">
    <property type="nucleotide sequence ID" value="NZ_BMFD01000002.1"/>
</dbReference>
<dbReference type="PANTHER" id="PTHR33886:SF8">
    <property type="entry name" value="UNSATURATED RHAMNOGALACTURONAN HYDROLASE (EUROFUNG)"/>
    <property type="match status" value="1"/>
</dbReference>
<evidence type="ECO:0008006" key="4">
    <source>
        <dbReference type="Google" id="ProtNLM"/>
    </source>
</evidence>
<dbReference type="InterPro" id="IPR010905">
    <property type="entry name" value="Glyco_hydro_88"/>
</dbReference>
<comment type="caution">
    <text evidence="2">The sequence shown here is derived from an EMBL/GenBank/DDBJ whole genome shotgun (WGS) entry which is preliminary data.</text>
</comment>
<dbReference type="EMBL" id="BMFD01000002">
    <property type="protein sequence ID" value="GGC31815.1"/>
    <property type="molecule type" value="Genomic_DNA"/>
</dbReference>
<organism evidence="2 3">
    <name type="scientific">Belliella aquatica</name>
    <dbReference type="NCBI Taxonomy" id="1323734"/>
    <lineage>
        <taxon>Bacteria</taxon>
        <taxon>Pseudomonadati</taxon>
        <taxon>Bacteroidota</taxon>
        <taxon>Cytophagia</taxon>
        <taxon>Cytophagales</taxon>
        <taxon>Cyclobacteriaceae</taxon>
        <taxon>Belliella</taxon>
    </lineage>
</organism>
<proteinExistence type="predicted"/>
<dbReference type="Gene3D" id="1.50.10.10">
    <property type="match status" value="1"/>
</dbReference>
<evidence type="ECO:0000256" key="1">
    <source>
        <dbReference type="ARBA" id="ARBA00022801"/>
    </source>
</evidence>
<reference evidence="3" key="1">
    <citation type="journal article" date="2019" name="Int. J. Syst. Evol. Microbiol.">
        <title>The Global Catalogue of Microorganisms (GCM) 10K type strain sequencing project: providing services to taxonomists for standard genome sequencing and annotation.</title>
        <authorList>
            <consortium name="The Broad Institute Genomics Platform"/>
            <consortium name="The Broad Institute Genome Sequencing Center for Infectious Disease"/>
            <person name="Wu L."/>
            <person name="Ma J."/>
        </authorList>
    </citation>
    <scope>NUCLEOTIDE SEQUENCE [LARGE SCALE GENOMIC DNA]</scope>
    <source>
        <strain evidence="3">CGMCC 1.12479</strain>
    </source>
</reference>
<dbReference type="Proteomes" id="UP000635885">
    <property type="component" value="Unassembled WGS sequence"/>
</dbReference>
<dbReference type="PANTHER" id="PTHR33886">
    <property type="entry name" value="UNSATURATED RHAMNOGALACTURONAN HYDROLASE (EUROFUNG)"/>
    <property type="match status" value="1"/>
</dbReference>
<keyword evidence="1" id="KW-0378">Hydrolase</keyword>
<evidence type="ECO:0000313" key="3">
    <source>
        <dbReference type="Proteomes" id="UP000635885"/>
    </source>
</evidence>
<evidence type="ECO:0000313" key="2">
    <source>
        <dbReference type="EMBL" id="GGC31815.1"/>
    </source>
</evidence>